<comment type="caution">
    <text evidence="1">The sequence shown here is derived from an EMBL/GenBank/DDBJ whole genome shotgun (WGS) entry which is preliminary data.</text>
</comment>
<organism evidence="1 2">
    <name type="scientific">Cetraspora pellucida</name>
    <dbReference type="NCBI Taxonomy" id="1433469"/>
    <lineage>
        <taxon>Eukaryota</taxon>
        <taxon>Fungi</taxon>
        <taxon>Fungi incertae sedis</taxon>
        <taxon>Mucoromycota</taxon>
        <taxon>Glomeromycotina</taxon>
        <taxon>Glomeromycetes</taxon>
        <taxon>Diversisporales</taxon>
        <taxon>Gigasporaceae</taxon>
        <taxon>Cetraspora</taxon>
    </lineage>
</organism>
<name>A0ACA9PKP4_9GLOM</name>
<sequence length="327" mass="36683">MSDDSITPLTDDTSNVTFFKKSKSGKNVRKRKKSPSPGASSEIVEGSAVVTKERKLDPSHPFVQGTKKGKHTDDISVTFSASKSAISSISQDIATRKAEWDTETDRDAQALLEKKLAAEEADDDLYKGQNAYKTYIKKRDTAAGNAASSKIKAGPIRAPTNIRVTSRFDYQPDICKDYKETGYCGYGDSCKFLHDRGDYKSGWQLEREWEEMQGKIRQDKSEFLIESSDESDEELPFACIICRQEYKNPVVTRCGHYFCEKCALQNFAKSPKCYACGASTNGIFNTAKSLLQKLEEKKKRMAEKGIDVLQQQEQQQEQEDSESSADE</sequence>
<proteinExistence type="predicted"/>
<dbReference type="EMBL" id="CAJVPW010026897">
    <property type="protein sequence ID" value="CAG8713923.1"/>
    <property type="molecule type" value="Genomic_DNA"/>
</dbReference>
<keyword evidence="2" id="KW-1185">Reference proteome</keyword>
<reference evidence="1" key="1">
    <citation type="submission" date="2021-06" db="EMBL/GenBank/DDBJ databases">
        <authorList>
            <person name="Kallberg Y."/>
            <person name="Tangrot J."/>
            <person name="Rosling A."/>
        </authorList>
    </citation>
    <scope>NUCLEOTIDE SEQUENCE</scope>
    <source>
        <strain evidence="1">28 12/20/2015</strain>
    </source>
</reference>
<dbReference type="Proteomes" id="UP000789366">
    <property type="component" value="Unassembled WGS sequence"/>
</dbReference>
<protein>
    <submittedName>
        <fullName evidence="1">3306_t:CDS:1</fullName>
    </submittedName>
</protein>
<accession>A0ACA9PKP4</accession>
<evidence type="ECO:0000313" key="1">
    <source>
        <dbReference type="EMBL" id="CAG8713923.1"/>
    </source>
</evidence>
<evidence type="ECO:0000313" key="2">
    <source>
        <dbReference type="Proteomes" id="UP000789366"/>
    </source>
</evidence>
<gene>
    <name evidence="1" type="ORF">SPELUC_LOCUS11989</name>
</gene>